<dbReference type="Proteomes" id="UP001059597">
    <property type="component" value="Chromosome"/>
</dbReference>
<dbReference type="CDD" id="cd00090">
    <property type="entry name" value="HTH_ARSR"/>
    <property type="match status" value="1"/>
</dbReference>
<dbReference type="PROSITE" id="PS50931">
    <property type="entry name" value="HTH_LYSR"/>
    <property type="match status" value="1"/>
</dbReference>
<proteinExistence type="inferred from homology"/>
<dbReference type="Gene3D" id="3.40.190.10">
    <property type="entry name" value="Periplasmic binding protein-like II"/>
    <property type="match status" value="2"/>
</dbReference>
<dbReference type="RefSeq" id="WP_261951453.1">
    <property type="nucleotide sequence ID" value="NZ_AP026073.1"/>
</dbReference>
<evidence type="ECO:0000313" key="7">
    <source>
        <dbReference type="EMBL" id="BDM67265.1"/>
    </source>
</evidence>
<dbReference type="InterPro" id="IPR011991">
    <property type="entry name" value="ArsR-like_HTH"/>
</dbReference>
<reference evidence="7" key="1">
    <citation type="submission" date="2022-06" db="EMBL/GenBank/DDBJ databases">
        <title>Complete genome sequence of Streptomyces nigrescens HEK616.</title>
        <authorList>
            <person name="Asamizu S."/>
            <person name="Onaka H."/>
        </authorList>
    </citation>
    <scope>NUCLEOTIDE SEQUENCE</scope>
    <source>
        <strain evidence="7">HEK616</strain>
    </source>
</reference>
<organism evidence="7 8">
    <name type="scientific">Streptomyces nigrescens</name>
    <dbReference type="NCBI Taxonomy" id="1920"/>
    <lineage>
        <taxon>Bacteria</taxon>
        <taxon>Bacillati</taxon>
        <taxon>Actinomycetota</taxon>
        <taxon>Actinomycetes</taxon>
        <taxon>Kitasatosporales</taxon>
        <taxon>Streptomycetaceae</taxon>
        <taxon>Streptomyces</taxon>
    </lineage>
</organism>
<comment type="similarity">
    <text evidence="1">Belongs to the LysR transcriptional regulatory family.</text>
</comment>
<evidence type="ECO:0000256" key="1">
    <source>
        <dbReference type="ARBA" id="ARBA00009437"/>
    </source>
</evidence>
<dbReference type="EMBL" id="AP026073">
    <property type="protein sequence ID" value="BDM67265.1"/>
    <property type="molecule type" value="Genomic_DNA"/>
</dbReference>
<evidence type="ECO:0000256" key="3">
    <source>
        <dbReference type="ARBA" id="ARBA00023125"/>
    </source>
</evidence>
<keyword evidence="2" id="KW-0805">Transcription regulation</keyword>
<feature type="domain" description="HTH lysR-type" evidence="6">
    <location>
        <begin position="4"/>
        <end position="61"/>
    </location>
</feature>
<dbReference type="Pfam" id="PF03466">
    <property type="entry name" value="LysR_substrate"/>
    <property type="match status" value="1"/>
</dbReference>
<evidence type="ECO:0000256" key="2">
    <source>
        <dbReference type="ARBA" id="ARBA00023015"/>
    </source>
</evidence>
<keyword evidence="4" id="KW-0804">Transcription</keyword>
<accession>A0ABN6QQY3</accession>
<keyword evidence="8" id="KW-1185">Reference proteome</keyword>
<sequence>MADWDIKKLRILRTLQERGTVTATAEALHMTPSAVSQQLTGLAKALGVTLLEAHGRRVRLTGAAQLVLRHAEAVFAQLERADAELLGYLQGDAGQVRVGAFSTAIPALVVPAVQELRRTHPGLSVVVREAEAEAAYELLAEGSVDLALSLAAHAPTPRDPKFSRVSLLADPLDVALPAGHPLAGEPGLRLADLAGEPWIFGSSGPWSQITTTACENAGFVPERAHAAADWNAIWAMVAAGMGVALVPRMAMAGGIGALERGGPGDGEGRGGSGSGVALRVLSGDQPRRHVVAAVRRGSEGAPGLARVLAALRQAAVEQAPGEAGADGPGWHTQTIQPS</sequence>
<dbReference type="InterPro" id="IPR005119">
    <property type="entry name" value="LysR_subst-bd"/>
</dbReference>
<dbReference type="InterPro" id="IPR036388">
    <property type="entry name" value="WH-like_DNA-bd_sf"/>
</dbReference>
<dbReference type="SUPFAM" id="SSF46785">
    <property type="entry name" value="Winged helix' DNA-binding domain"/>
    <property type="match status" value="1"/>
</dbReference>
<evidence type="ECO:0000256" key="4">
    <source>
        <dbReference type="ARBA" id="ARBA00023163"/>
    </source>
</evidence>
<keyword evidence="3" id="KW-0238">DNA-binding</keyword>
<protein>
    <submittedName>
        <fullName evidence="7">LysR family transcriptional regulator</fullName>
    </submittedName>
</protein>
<evidence type="ECO:0000313" key="8">
    <source>
        <dbReference type="Proteomes" id="UP001059597"/>
    </source>
</evidence>
<name>A0ABN6QQY3_STRNI</name>
<evidence type="ECO:0000259" key="6">
    <source>
        <dbReference type="PROSITE" id="PS50931"/>
    </source>
</evidence>
<feature type="region of interest" description="Disordered" evidence="5">
    <location>
        <begin position="318"/>
        <end position="338"/>
    </location>
</feature>
<dbReference type="Pfam" id="PF00126">
    <property type="entry name" value="HTH_1"/>
    <property type="match status" value="1"/>
</dbReference>
<dbReference type="PANTHER" id="PTHR30346:SF29">
    <property type="entry name" value="LYSR SUBSTRATE-BINDING"/>
    <property type="match status" value="1"/>
</dbReference>
<dbReference type="InterPro" id="IPR036390">
    <property type="entry name" value="WH_DNA-bd_sf"/>
</dbReference>
<dbReference type="SUPFAM" id="SSF53850">
    <property type="entry name" value="Periplasmic binding protein-like II"/>
    <property type="match status" value="1"/>
</dbReference>
<dbReference type="PANTHER" id="PTHR30346">
    <property type="entry name" value="TRANSCRIPTIONAL DUAL REGULATOR HCAR-RELATED"/>
    <property type="match status" value="1"/>
</dbReference>
<dbReference type="Gene3D" id="1.10.10.10">
    <property type="entry name" value="Winged helix-like DNA-binding domain superfamily/Winged helix DNA-binding domain"/>
    <property type="match status" value="1"/>
</dbReference>
<evidence type="ECO:0000256" key="5">
    <source>
        <dbReference type="SAM" id="MobiDB-lite"/>
    </source>
</evidence>
<gene>
    <name evidence="7" type="ORF">HEK616_07520</name>
</gene>
<dbReference type="InterPro" id="IPR000847">
    <property type="entry name" value="LysR_HTH_N"/>
</dbReference>